<comment type="catalytic activity">
    <reaction evidence="9 11">
        <text>hydrogencarbonate + L-glutamine + 2 ATP + H2O = carbamoyl phosphate + L-glutamate + 2 ADP + phosphate + 2 H(+)</text>
        <dbReference type="Rhea" id="RHEA:18633"/>
        <dbReference type="ChEBI" id="CHEBI:15377"/>
        <dbReference type="ChEBI" id="CHEBI:15378"/>
        <dbReference type="ChEBI" id="CHEBI:17544"/>
        <dbReference type="ChEBI" id="CHEBI:29985"/>
        <dbReference type="ChEBI" id="CHEBI:30616"/>
        <dbReference type="ChEBI" id="CHEBI:43474"/>
        <dbReference type="ChEBI" id="CHEBI:58228"/>
        <dbReference type="ChEBI" id="CHEBI:58359"/>
        <dbReference type="ChEBI" id="CHEBI:456216"/>
        <dbReference type="EC" id="6.3.5.5"/>
    </reaction>
</comment>
<protein>
    <recommendedName>
        <fullName evidence="11">Carbamoyl phosphate synthase small chain</fullName>
        <ecNumber evidence="11">6.3.5.5</ecNumber>
    </recommendedName>
    <alternativeName>
        <fullName evidence="11">Carbamoyl phosphate synthetase glutamine chain</fullName>
    </alternativeName>
</protein>
<dbReference type="Gene3D" id="3.40.50.880">
    <property type="match status" value="1"/>
</dbReference>
<dbReference type="Pfam" id="PF00117">
    <property type="entry name" value="GATase"/>
    <property type="match status" value="1"/>
</dbReference>
<dbReference type="AlphaFoldDB" id="A0A832GQ31"/>
<feature type="binding site" evidence="11">
    <location>
        <position position="241"/>
    </location>
    <ligand>
        <name>L-glutamine</name>
        <dbReference type="ChEBI" id="CHEBI:58359"/>
    </ligand>
</feature>
<feature type="active site" evidence="11">
    <location>
        <position position="350"/>
    </location>
</feature>
<evidence type="ECO:0000256" key="7">
    <source>
        <dbReference type="ARBA" id="ARBA00022962"/>
    </source>
</evidence>
<comment type="pathway">
    <text evidence="1 11">Pyrimidine metabolism; UMP biosynthesis via de novo pathway; (S)-dihydroorotate from bicarbonate: step 1/3.</text>
</comment>
<dbReference type="InterPro" id="IPR050472">
    <property type="entry name" value="Anth_synth/Amidotransfase"/>
</dbReference>
<comment type="caution">
    <text evidence="13">The sequence shown here is derived from an EMBL/GenBank/DDBJ whole genome shotgun (WGS) entry which is preliminary data.</text>
</comment>
<comment type="catalytic activity">
    <reaction evidence="10 11">
        <text>L-glutamine + H2O = L-glutamate + NH4(+)</text>
        <dbReference type="Rhea" id="RHEA:15889"/>
        <dbReference type="ChEBI" id="CHEBI:15377"/>
        <dbReference type="ChEBI" id="CHEBI:28938"/>
        <dbReference type="ChEBI" id="CHEBI:29985"/>
        <dbReference type="ChEBI" id="CHEBI:58359"/>
    </reaction>
</comment>
<evidence type="ECO:0000256" key="1">
    <source>
        <dbReference type="ARBA" id="ARBA00004812"/>
    </source>
</evidence>
<dbReference type="InterPro" id="IPR035686">
    <property type="entry name" value="CPSase_GATase1"/>
</dbReference>
<keyword evidence="4 11" id="KW-0436">Ligase</keyword>
<keyword evidence="11" id="KW-0055">Arginine biosynthesis</keyword>
<feature type="active site" evidence="11">
    <location>
        <position position="352"/>
    </location>
</feature>
<keyword evidence="6 11" id="KW-0067">ATP-binding</keyword>
<accession>A0A832GQ31</accession>
<feature type="region of interest" description="CPSase" evidence="11">
    <location>
        <begin position="1"/>
        <end position="190"/>
    </location>
</feature>
<dbReference type="PRINTS" id="PR00097">
    <property type="entry name" value="ANTSNTHASEII"/>
</dbReference>
<dbReference type="EC" id="6.3.5.5" evidence="11"/>
<dbReference type="UniPathway" id="UPA00068">
    <property type="reaction ID" value="UER00171"/>
</dbReference>
<dbReference type="FunFam" id="3.50.30.20:FF:000001">
    <property type="entry name" value="Carbamoyl-phosphate synthase small chain"/>
    <property type="match status" value="1"/>
</dbReference>
<reference evidence="13" key="1">
    <citation type="journal article" date="2020" name="mSystems">
        <title>Genome- and Community-Level Interaction Insights into Carbon Utilization and Element Cycling Functions of Hydrothermarchaeota in Hydrothermal Sediment.</title>
        <authorList>
            <person name="Zhou Z."/>
            <person name="Liu Y."/>
            <person name="Xu W."/>
            <person name="Pan J."/>
            <person name="Luo Z.H."/>
            <person name="Li M."/>
        </authorList>
    </citation>
    <scope>NUCLEOTIDE SEQUENCE [LARGE SCALE GENOMIC DNA]</scope>
    <source>
        <strain evidence="13">SpSt-605</strain>
    </source>
</reference>
<dbReference type="GO" id="GO:0006541">
    <property type="term" value="P:glutamine metabolic process"/>
    <property type="evidence" value="ECO:0007669"/>
    <property type="project" value="InterPro"/>
</dbReference>
<evidence type="ECO:0000256" key="6">
    <source>
        <dbReference type="ARBA" id="ARBA00022840"/>
    </source>
</evidence>
<evidence type="ECO:0000256" key="11">
    <source>
        <dbReference type="HAMAP-Rule" id="MF_01209"/>
    </source>
</evidence>
<sequence>MKKEKIKALVMLEDGTHFWGYSFTIRGETFGEIVFNTGITGYQEILTDPSYYGQIVTMTYPLIGNYGVNSEDMESKRVQVAGFIVREYQPFYHNWRAEKSLRDWLIEHQILAVSGIDTRALTRHLRNFGAMKGGITTETLNPREFLEKVKASPDYVGRDLIQYVTTEVPYLYDQEGFDFKATTFKGKAKYKIAVLDCGLKYNQLRLMAQGGAECLVFPATTSAEAILAHEPDGIFLSNGPGDPAPLTYVVDTVKKLLGKKPLFGICLGHQILGQALGASTYKLKFGHRGINHPVLNLLNKKVEITSQNHGFCVKAEELPKEVVITHINLNDNTLEGIYHPELKAFSVQYHPENAPGPHDSLYLFQSFFRLIEGKDENLYT</sequence>
<feature type="binding site" evidence="11">
    <location>
        <position position="270"/>
    </location>
    <ligand>
        <name>L-glutamine</name>
        <dbReference type="ChEBI" id="CHEBI:58359"/>
    </ligand>
</feature>
<evidence type="ECO:0000256" key="2">
    <source>
        <dbReference type="ARBA" id="ARBA00005077"/>
    </source>
</evidence>
<dbReference type="UniPathway" id="UPA00070">
    <property type="reaction ID" value="UER00115"/>
</dbReference>
<dbReference type="NCBIfam" id="TIGR01368">
    <property type="entry name" value="CPSaseIIsmall"/>
    <property type="match status" value="1"/>
</dbReference>
<gene>
    <name evidence="11 13" type="primary">carA</name>
    <name evidence="13" type="ORF">ENT73_06845</name>
</gene>
<feature type="active site" description="Nucleophile" evidence="11">
    <location>
        <position position="266"/>
    </location>
</feature>
<dbReference type="GO" id="GO:0006526">
    <property type="term" value="P:L-arginine biosynthetic process"/>
    <property type="evidence" value="ECO:0007669"/>
    <property type="project" value="UniProtKB-UniRule"/>
</dbReference>
<keyword evidence="7 11" id="KW-0315">Glutamine amidotransferase</keyword>
<dbReference type="SUPFAM" id="SSF52317">
    <property type="entry name" value="Class I glutamine amidotransferase-like"/>
    <property type="match status" value="1"/>
</dbReference>
<dbReference type="SUPFAM" id="SSF52021">
    <property type="entry name" value="Carbamoyl phosphate synthetase, small subunit N-terminal domain"/>
    <property type="match status" value="1"/>
</dbReference>
<dbReference type="GO" id="GO:0005524">
    <property type="term" value="F:ATP binding"/>
    <property type="evidence" value="ECO:0007669"/>
    <property type="project" value="UniProtKB-UniRule"/>
</dbReference>
<dbReference type="InterPro" id="IPR017926">
    <property type="entry name" value="GATASE"/>
</dbReference>
<keyword evidence="11" id="KW-0028">Amino-acid biosynthesis</keyword>
<comment type="pathway">
    <text evidence="2 11">Amino-acid biosynthesis; L-arginine biosynthesis; carbamoyl phosphate from bicarbonate: step 1/1.</text>
</comment>
<evidence type="ECO:0000313" key="13">
    <source>
        <dbReference type="EMBL" id="HGV55776.1"/>
    </source>
</evidence>
<dbReference type="PANTHER" id="PTHR43418:SF7">
    <property type="entry name" value="CARBAMOYL-PHOSPHATE SYNTHASE SMALL CHAIN"/>
    <property type="match status" value="1"/>
</dbReference>
<keyword evidence="8 11" id="KW-0665">Pyrimidine biosynthesis</keyword>
<dbReference type="Gene3D" id="3.50.30.20">
    <property type="entry name" value="Carbamoyl-phosphate synthase small subunit, N-terminal domain"/>
    <property type="match status" value="1"/>
</dbReference>
<dbReference type="PANTHER" id="PTHR43418">
    <property type="entry name" value="MULTIFUNCTIONAL TRYPTOPHAN BIOSYNTHESIS PROTEIN-RELATED"/>
    <property type="match status" value="1"/>
</dbReference>
<feature type="binding site" evidence="11">
    <location>
        <position position="308"/>
    </location>
    <ligand>
        <name>L-glutamine</name>
        <dbReference type="ChEBI" id="CHEBI:58359"/>
    </ligand>
</feature>
<evidence type="ECO:0000256" key="3">
    <source>
        <dbReference type="ARBA" id="ARBA00007800"/>
    </source>
</evidence>
<feature type="binding site" evidence="11">
    <location>
        <position position="50"/>
    </location>
    <ligand>
        <name>L-glutamine</name>
        <dbReference type="ChEBI" id="CHEBI:58359"/>
    </ligand>
</feature>
<comment type="subunit">
    <text evidence="11">Composed of two chains; the small (or glutamine) chain promotes the hydrolysis of glutamine to ammonia, which is used by the large (or ammonia) chain to synthesize carbamoyl phosphate. Tetramer of heterodimers (alpha,beta)4.</text>
</comment>
<dbReference type="GO" id="GO:0004088">
    <property type="term" value="F:carbamoyl-phosphate synthase (glutamine-hydrolyzing) activity"/>
    <property type="evidence" value="ECO:0007669"/>
    <property type="project" value="UniProtKB-UniRule"/>
</dbReference>
<keyword evidence="5 11" id="KW-0547">Nucleotide-binding</keyword>
<organism evidence="13">
    <name type="scientific">Caldimicrobium thiodismutans</name>
    <dbReference type="NCBI Taxonomy" id="1653476"/>
    <lineage>
        <taxon>Bacteria</taxon>
        <taxon>Pseudomonadati</taxon>
        <taxon>Thermodesulfobacteriota</taxon>
        <taxon>Thermodesulfobacteria</taxon>
        <taxon>Thermodesulfobacteriales</taxon>
        <taxon>Thermodesulfobacteriaceae</taxon>
        <taxon>Caldimicrobium</taxon>
    </lineage>
</organism>
<dbReference type="Pfam" id="PF00988">
    <property type="entry name" value="CPSase_sm_chain"/>
    <property type="match status" value="1"/>
</dbReference>
<dbReference type="InterPro" id="IPR036480">
    <property type="entry name" value="CarbP_synth_ssu_N_sf"/>
</dbReference>
<dbReference type="PRINTS" id="PR00099">
    <property type="entry name" value="CPSGATASE"/>
</dbReference>
<dbReference type="InterPro" id="IPR006274">
    <property type="entry name" value="CarbamoylP_synth_ssu"/>
</dbReference>
<feature type="binding site" evidence="11">
    <location>
        <position position="311"/>
    </location>
    <ligand>
        <name>L-glutamine</name>
        <dbReference type="ChEBI" id="CHEBI:58359"/>
    </ligand>
</feature>
<dbReference type="NCBIfam" id="NF009475">
    <property type="entry name" value="PRK12838.1"/>
    <property type="match status" value="1"/>
</dbReference>
<comment type="function">
    <text evidence="11">Small subunit of the glutamine-dependent carbamoyl phosphate synthetase (CPSase). CPSase catalyzes the formation of carbamoyl phosphate from the ammonia moiety of glutamine, carbonate, and phosphate donated by ATP, constituting the first step of 2 biosynthetic pathways, one leading to arginine and/or urea and the other to pyrimidine nucleotides. The small subunit (glutamine amidotransferase) binds and cleaves glutamine to supply the large subunit with the substrate ammonia.</text>
</comment>
<feature type="binding site" evidence="11">
    <location>
        <position position="267"/>
    </location>
    <ligand>
        <name>L-glutamine</name>
        <dbReference type="ChEBI" id="CHEBI:58359"/>
    </ligand>
</feature>
<dbReference type="InterPro" id="IPR029062">
    <property type="entry name" value="Class_I_gatase-like"/>
</dbReference>
<dbReference type="HAMAP" id="MF_01209">
    <property type="entry name" value="CPSase_S_chain"/>
    <property type="match status" value="1"/>
</dbReference>
<dbReference type="GO" id="GO:0044205">
    <property type="term" value="P:'de novo' UMP biosynthetic process"/>
    <property type="evidence" value="ECO:0007669"/>
    <property type="project" value="UniProtKB-UniRule"/>
</dbReference>
<evidence type="ECO:0000256" key="8">
    <source>
        <dbReference type="ARBA" id="ARBA00022975"/>
    </source>
</evidence>
<proteinExistence type="inferred from homology"/>
<feature type="binding site" evidence="11">
    <location>
        <position position="310"/>
    </location>
    <ligand>
        <name>L-glutamine</name>
        <dbReference type="ChEBI" id="CHEBI:58359"/>
    </ligand>
</feature>
<name>A0A832GQ31_9BACT</name>
<dbReference type="GO" id="GO:0006207">
    <property type="term" value="P:'de novo' pyrimidine nucleobase biosynthetic process"/>
    <property type="evidence" value="ECO:0007669"/>
    <property type="project" value="InterPro"/>
</dbReference>
<feature type="binding site" evidence="11">
    <location>
        <position position="239"/>
    </location>
    <ligand>
        <name>L-glutamine</name>
        <dbReference type="ChEBI" id="CHEBI:58359"/>
    </ligand>
</feature>
<dbReference type="InterPro" id="IPR002474">
    <property type="entry name" value="CarbamoylP_synth_ssu_N"/>
</dbReference>
<dbReference type="PROSITE" id="PS51273">
    <property type="entry name" value="GATASE_TYPE_1"/>
    <property type="match status" value="1"/>
</dbReference>
<comment type="similarity">
    <text evidence="3 11">Belongs to the CarA family.</text>
</comment>
<dbReference type="EMBL" id="DSZU01000122">
    <property type="protein sequence ID" value="HGV55776.1"/>
    <property type="molecule type" value="Genomic_DNA"/>
</dbReference>
<evidence type="ECO:0000256" key="4">
    <source>
        <dbReference type="ARBA" id="ARBA00022598"/>
    </source>
</evidence>
<evidence type="ECO:0000256" key="10">
    <source>
        <dbReference type="ARBA" id="ARBA00049285"/>
    </source>
</evidence>
<evidence type="ECO:0000259" key="12">
    <source>
        <dbReference type="SMART" id="SM01097"/>
    </source>
</evidence>
<dbReference type="SMART" id="SM01097">
    <property type="entry name" value="CPSase_sm_chain"/>
    <property type="match status" value="1"/>
</dbReference>
<evidence type="ECO:0000256" key="9">
    <source>
        <dbReference type="ARBA" id="ARBA00048816"/>
    </source>
</evidence>
<feature type="domain" description="Carbamoyl-phosphate synthase small subunit N-terminal" evidence="12">
    <location>
        <begin position="6"/>
        <end position="136"/>
    </location>
</feature>
<evidence type="ECO:0000256" key="5">
    <source>
        <dbReference type="ARBA" id="ARBA00022741"/>
    </source>
</evidence>
<dbReference type="PRINTS" id="PR00096">
    <property type="entry name" value="GATASE"/>
</dbReference>
<dbReference type="CDD" id="cd01744">
    <property type="entry name" value="GATase1_CPSase"/>
    <property type="match status" value="1"/>
</dbReference>